<feature type="region of interest" description="Disordered" evidence="1">
    <location>
        <begin position="1"/>
        <end position="33"/>
    </location>
</feature>
<dbReference type="AlphaFoldDB" id="A0A8D8FUI4"/>
<organism evidence="2">
    <name type="scientific">Culex pipiens</name>
    <name type="common">House mosquito</name>
    <dbReference type="NCBI Taxonomy" id="7175"/>
    <lineage>
        <taxon>Eukaryota</taxon>
        <taxon>Metazoa</taxon>
        <taxon>Ecdysozoa</taxon>
        <taxon>Arthropoda</taxon>
        <taxon>Hexapoda</taxon>
        <taxon>Insecta</taxon>
        <taxon>Pterygota</taxon>
        <taxon>Neoptera</taxon>
        <taxon>Endopterygota</taxon>
        <taxon>Diptera</taxon>
        <taxon>Nematocera</taxon>
        <taxon>Culicoidea</taxon>
        <taxon>Culicidae</taxon>
        <taxon>Culicinae</taxon>
        <taxon>Culicini</taxon>
        <taxon>Culex</taxon>
        <taxon>Culex</taxon>
    </lineage>
</organism>
<accession>A0A8D8FUI4</accession>
<proteinExistence type="predicted"/>
<sequence length="128" mass="14817">MSRTASCRTRTNSPWRGPVEVVPAAEGRNPTGWPNPRDLDFPLCLTTSLPIDETIFVPISASGGLRRNRHRRRPWQRIRSNRFGREPAFDCFCCCCATPGSDQHRPDNESDESPLPRFLRRWHNRSHY</sequence>
<protein>
    <submittedName>
        <fullName evidence="2">(northern house mosquito) hypothetical protein</fullName>
    </submittedName>
</protein>
<name>A0A8D8FUI4_CULPI</name>
<reference evidence="2" key="1">
    <citation type="submission" date="2021-05" db="EMBL/GenBank/DDBJ databases">
        <authorList>
            <person name="Alioto T."/>
            <person name="Alioto T."/>
            <person name="Gomez Garrido J."/>
        </authorList>
    </citation>
    <scope>NUCLEOTIDE SEQUENCE</scope>
</reference>
<feature type="compositionally biased region" description="Polar residues" evidence="1">
    <location>
        <begin position="1"/>
        <end position="14"/>
    </location>
</feature>
<evidence type="ECO:0000256" key="1">
    <source>
        <dbReference type="SAM" id="MobiDB-lite"/>
    </source>
</evidence>
<dbReference type="EMBL" id="HBUE01097070">
    <property type="protein sequence ID" value="CAG6483555.1"/>
    <property type="molecule type" value="Transcribed_RNA"/>
</dbReference>
<evidence type="ECO:0000313" key="2">
    <source>
        <dbReference type="EMBL" id="CAG6483555.1"/>
    </source>
</evidence>